<evidence type="ECO:0000256" key="2">
    <source>
        <dbReference type="ARBA" id="ARBA00022448"/>
    </source>
</evidence>
<keyword evidence="2" id="KW-0813">Transport</keyword>
<protein>
    <recommendedName>
        <fullName evidence="8">Major facilitator superfamily (MFS) profile domain-containing protein</fullName>
    </recommendedName>
</protein>
<evidence type="ECO:0000256" key="5">
    <source>
        <dbReference type="ARBA" id="ARBA00023136"/>
    </source>
</evidence>
<dbReference type="Pfam" id="PF07690">
    <property type="entry name" value="MFS_1"/>
    <property type="match status" value="1"/>
</dbReference>
<reference evidence="9" key="1">
    <citation type="submission" date="2020-10" db="EMBL/GenBank/DDBJ databases">
        <title>High-Quality Genome Resource of Clonostachys rosea strain S41 by Oxford Nanopore Long-Read Sequencing.</title>
        <authorList>
            <person name="Wang H."/>
        </authorList>
    </citation>
    <scope>NUCLEOTIDE SEQUENCE</scope>
    <source>
        <strain evidence="9">S41</strain>
    </source>
</reference>
<evidence type="ECO:0000256" key="1">
    <source>
        <dbReference type="ARBA" id="ARBA00004141"/>
    </source>
</evidence>
<evidence type="ECO:0000256" key="6">
    <source>
        <dbReference type="ARBA" id="ARBA00037968"/>
    </source>
</evidence>
<feature type="transmembrane region" description="Helical" evidence="7">
    <location>
        <begin position="362"/>
        <end position="382"/>
    </location>
</feature>
<dbReference type="FunFam" id="1.20.1250.20:FF:000064">
    <property type="entry name" value="MFS allantoate transporter"/>
    <property type="match status" value="1"/>
</dbReference>
<dbReference type="GO" id="GO:0016020">
    <property type="term" value="C:membrane"/>
    <property type="evidence" value="ECO:0007669"/>
    <property type="project" value="UniProtKB-SubCell"/>
</dbReference>
<dbReference type="Gene3D" id="1.20.1250.20">
    <property type="entry name" value="MFS general substrate transporter like domains"/>
    <property type="match status" value="2"/>
</dbReference>
<keyword evidence="3 7" id="KW-0812">Transmembrane</keyword>
<feature type="transmembrane region" description="Helical" evidence="7">
    <location>
        <begin position="227"/>
        <end position="247"/>
    </location>
</feature>
<feature type="domain" description="Major facilitator superfamily (MFS) profile" evidence="8">
    <location>
        <begin position="67"/>
        <end position="478"/>
    </location>
</feature>
<keyword evidence="4 7" id="KW-1133">Transmembrane helix</keyword>
<organism evidence="9 10">
    <name type="scientific">Bionectria ochroleuca</name>
    <name type="common">Gliocladium roseum</name>
    <dbReference type="NCBI Taxonomy" id="29856"/>
    <lineage>
        <taxon>Eukaryota</taxon>
        <taxon>Fungi</taxon>
        <taxon>Dikarya</taxon>
        <taxon>Ascomycota</taxon>
        <taxon>Pezizomycotina</taxon>
        <taxon>Sordariomycetes</taxon>
        <taxon>Hypocreomycetidae</taxon>
        <taxon>Hypocreales</taxon>
        <taxon>Bionectriaceae</taxon>
        <taxon>Clonostachys</taxon>
    </lineage>
</organism>
<dbReference type="PANTHER" id="PTHR43791">
    <property type="entry name" value="PERMEASE-RELATED"/>
    <property type="match status" value="1"/>
</dbReference>
<comment type="caution">
    <text evidence="9">The sequence shown here is derived from an EMBL/GenBank/DDBJ whole genome shotgun (WGS) entry which is preliminary data.</text>
</comment>
<accession>A0A8H7K738</accession>
<proteinExistence type="inferred from homology"/>
<name>A0A8H7K738_BIOOC</name>
<keyword evidence="5 7" id="KW-0472">Membrane</keyword>
<feature type="transmembrane region" description="Helical" evidence="7">
    <location>
        <begin position="388"/>
        <end position="406"/>
    </location>
</feature>
<dbReference type="InterPro" id="IPR011701">
    <property type="entry name" value="MFS"/>
</dbReference>
<feature type="transmembrane region" description="Helical" evidence="7">
    <location>
        <begin position="132"/>
        <end position="152"/>
    </location>
</feature>
<evidence type="ECO:0000259" key="8">
    <source>
        <dbReference type="PROSITE" id="PS50850"/>
    </source>
</evidence>
<evidence type="ECO:0000256" key="7">
    <source>
        <dbReference type="SAM" id="Phobius"/>
    </source>
</evidence>
<dbReference type="InterPro" id="IPR020846">
    <property type="entry name" value="MFS_dom"/>
</dbReference>
<evidence type="ECO:0000256" key="4">
    <source>
        <dbReference type="ARBA" id="ARBA00022989"/>
    </source>
</evidence>
<dbReference type="InterPro" id="IPR036259">
    <property type="entry name" value="MFS_trans_sf"/>
</dbReference>
<dbReference type="SUPFAM" id="SSF103473">
    <property type="entry name" value="MFS general substrate transporter"/>
    <property type="match status" value="1"/>
</dbReference>
<comment type="similarity">
    <text evidence="6">Belongs to the major facilitator superfamily. Allantoate permease family.</text>
</comment>
<dbReference type="AlphaFoldDB" id="A0A8H7K738"/>
<feature type="transmembrane region" description="Helical" evidence="7">
    <location>
        <begin position="451"/>
        <end position="474"/>
    </location>
</feature>
<feature type="transmembrane region" description="Helical" evidence="7">
    <location>
        <begin position="159"/>
        <end position="183"/>
    </location>
</feature>
<dbReference type="GO" id="GO:0022857">
    <property type="term" value="F:transmembrane transporter activity"/>
    <property type="evidence" value="ECO:0007669"/>
    <property type="project" value="InterPro"/>
</dbReference>
<feature type="transmembrane region" description="Helical" evidence="7">
    <location>
        <begin position="418"/>
        <end position="439"/>
    </location>
</feature>
<dbReference type="PROSITE" id="PS50850">
    <property type="entry name" value="MFS"/>
    <property type="match status" value="1"/>
</dbReference>
<dbReference type="PANTHER" id="PTHR43791:SF40">
    <property type="entry name" value="THIAMINE PATHWAY TRANSPORTER THI73"/>
    <property type="match status" value="1"/>
</dbReference>
<dbReference type="EMBL" id="JADCTT010000009">
    <property type="protein sequence ID" value="KAF9748296.1"/>
    <property type="molecule type" value="Genomic_DNA"/>
</dbReference>
<evidence type="ECO:0000256" key="3">
    <source>
        <dbReference type="ARBA" id="ARBA00022692"/>
    </source>
</evidence>
<evidence type="ECO:0000313" key="10">
    <source>
        <dbReference type="Proteomes" id="UP000616885"/>
    </source>
</evidence>
<sequence length="509" mass="56815">MNDKEDIKGESPGNANSVDAALQFIRNGDVISMTPEQEKKLVRKIDLMLIPLMCLYCLAANGPTRANWSHAVACYFLQYLDKILLNYANVMGFQKDTKITGDQFSELAMMFYITYLAFEFPTGYLMQRFPTAKYLGVNVVLWGVIVASNAGAHNWPGLVVLRLLLGCFEATVAPALMLITTMWYKKSEQPPRVGLWYVGTGLGKMIGGLSSFAFQHYTKQDFKSWQLMFLLWGLATVTVGILVLLFIPDNPMKSKLSEEEKTWAIERLRSNLTGVENKHFKVHQALECLKDPQTWMLSISVLSQNIPNGFVSSYQATVIQSFGFTSKQTALLSMPSGAVSSLCTLGGTWFAGRYNLRGPVSIFLLSLGFLGSSLMAFLPDHLTAGKMVGNYMCNAIGSSLPLMYSYAGANFAGHTKKVTINAIVLIMFCIGNIIGPLTFRDQDKPEYIPAKIAMAITTAVAALVTGGLMVYYSFENRRRDRVYAGEEHRENSEFFDLTDRENHEFRYSF</sequence>
<comment type="subcellular location">
    <subcellularLocation>
        <location evidence="1">Membrane</location>
        <topology evidence="1">Multi-pass membrane protein</topology>
    </subcellularLocation>
</comment>
<gene>
    <name evidence="9" type="ORF">IM811_017801</name>
</gene>
<feature type="transmembrane region" description="Helical" evidence="7">
    <location>
        <begin position="195"/>
        <end position="215"/>
    </location>
</feature>
<evidence type="ECO:0000313" key="9">
    <source>
        <dbReference type="EMBL" id="KAF9748296.1"/>
    </source>
</evidence>
<dbReference type="Proteomes" id="UP000616885">
    <property type="component" value="Unassembled WGS sequence"/>
</dbReference>